<accession>M5UL55</accession>
<comment type="caution">
    <text evidence="1">The sequence shown here is derived from an EMBL/GenBank/DDBJ whole genome shotgun (WGS) entry which is preliminary data.</text>
</comment>
<reference evidence="1 2" key="1">
    <citation type="journal article" date="2013" name="Mar. Genomics">
        <title>Expression of sulfatases in Rhodopirellula baltica and the diversity of sulfatases in the genus Rhodopirellula.</title>
        <authorList>
            <person name="Wegner C.E."/>
            <person name="Richter-Heitmann T."/>
            <person name="Klindworth A."/>
            <person name="Klockow C."/>
            <person name="Richter M."/>
            <person name="Achstetter T."/>
            <person name="Glockner F.O."/>
            <person name="Harder J."/>
        </authorList>
    </citation>
    <scope>NUCLEOTIDE SEQUENCE [LARGE SCALE GENOMIC DNA]</scope>
    <source>
        <strain evidence="1 2">SM41</strain>
    </source>
</reference>
<protein>
    <submittedName>
        <fullName evidence="1">Uncharacterized protein</fullName>
    </submittedName>
</protein>
<gene>
    <name evidence="1" type="ORF">RSSM_01831</name>
</gene>
<evidence type="ECO:0000313" key="1">
    <source>
        <dbReference type="EMBL" id="EMI56728.1"/>
    </source>
</evidence>
<dbReference type="Proteomes" id="UP000011885">
    <property type="component" value="Unassembled WGS sequence"/>
</dbReference>
<dbReference type="AlphaFoldDB" id="M5UL55"/>
<name>M5UL55_9BACT</name>
<keyword evidence="2" id="KW-1185">Reference proteome</keyword>
<proteinExistence type="predicted"/>
<dbReference type="EMBL" id="ANOH01000127">
    <property type="protein sequence ID" value="EMI56728.1"/>
    <property type="molecule type" value="Genomic_DNA"/>
</dbReference>
<sequence length="127" mass="14169">MLLAPVPQLNNRFGAKITVLSKHDSIISQFITQLDPQRCNRVGSSLMIHGFSKNSERGCTVRLDQYRRADSSFKKRVQPGHATQPRWSLGIGGDMHIAALQTMNRAVSCNHRSDSDRAYDRDGSNDG</sequence>
<evidence type="ECO:0000313" key="2">
    <source>
        <dbReference type="Proteomes" id="UP000011885"/>
    </source>
</evidence>
<organism evidence="1 2">
    <name type="scientific">Rhodopirellula sallentina SM41</name>
    <dbReference type="NCBI Taxonomy" id="1263870"/>
    <lineage>
        <taxon>Bacteria</taxon>
        <taxon>Pseudomonadati</taxon>
        <taxon>Planctomycetota</taxon>
        <taxon>Planctomycetia</taxon>
        <taxon>Pirellulales</taxon>
        <taxon>Pirellulaceae</taxon>
        <taxon>Rhodopirellula</taxon>
    </lineage>
</organism>